<protein>
    <submittedName>
        <fullName evidence="1">Uncharacterized protein</fullName>
    </submittedName>
</protein>
<proteinExistence type="predicted"/>
<evidence type="ECO:0000313" key="2">
    <source>
        <dbReference type="Proteomes" id="UP001596445"/>
    </source>
</evidence>
<dbReference type="AlphaFoldDB" id="A0ABD5W447"/>
<accession>A0ABD5W447</accession>
<organism evidence="1 2">
    <name type="scientific">Halovenus salina</name>
    <dbReference type="NCBI Taxonomy" id="1510225"/>
    <lineage>
        <taxon>Archaea</taxon>
        <taxon>Methanobacteriati</taxon>
        <taxon>Methanobacteriota</taxon>
        <taxon>Stenosarchaea group</taxon>
        <taxon>Halobacteria</taxon>
        <taxon>Halobacteriales</taxon>
        <taxon>Haloarculaceae</taxon>
        <taxon>Halovenus</taxon>
    </lineage>
</organism>
<keyword evidence="2" id="KW-1185">Reference proteome</keyword>
<gene>
    <name evidence="1" type="ORF">ACFQQG_20485</name>
</gene>
<dbReference type="EMBL" id="JBHSZI010000006">
    <property type="protein sequence ID" value="MFC7060145.1"/>
    <property type="molecule type" value="Genomic_DNA"/>
</dbReference>
<reference evidence="1 2" key="1">
    <citation type="journal article" date="2019" name="Int. J. Syst. Evol. Microbiol.">
        <title>The Global Catalogue of Microorganisms (GCM) 10K type strain sequencing project: providing services to taxonomists for standard genome sequencing and annotation.</title>
        <authorList>
            <consortium name="The Broad Institute Genomics Platform"/>
            <consortium name="The Broad Institute Genome Sequencing Center for Infectious Disease"/>
            <person name="Wu L."/>
            <person name="Ma J."/>
        </authorList>
    </citation>
    <scope>NUCLEOTIDE SEQUENCE [LARGE SCALE GENOMIC DNA]</scope>
    <source>
        <strain evidence="1 2">JCM 30072</strain>
    </source>
</reference>
<dbReference type="Proteomes" id="UP001596445">
    <property type="component" value="Unassembled WGS sequence"/>
</dbReference>
<sequence length="91" mass="9945">MEIEYTETTDLIEQEGNAIASASGVEGLAIFAAPADSLDPSVEPFLQTLDIPVFGGIFPELIFRGEKGDRCRHLWTGNGTERDNGARPEHR</sequence>
<evidence type="ECO:0000313" key="1">
    <source>
        <dbReference type="EMBL" id="MFC7060145.1"/>
    </source>
</evidence>
<dbReference type="RefSeq" id="WP_382187514.1">
    <property type="nucleotide sequence ID" value="NZ_JBHSZI010000006.1"/>
</dbReference>
<comment type="caution">
    <text evidence="1">The sequence shown here is derived from an EMBL/GenBank/DDBJ whole genome shotgun (WGS) entry which is preliminary data.</text>
</comment>
<name>A0ABD5W447_9EURY</name>